<dbReference type="PANTHER" id="PTHR35272:SF3">
    <property type="entry name" value="THIOL:DISULFIDE INTERCHANGE PROTEIN DSBC"/>
    <property type="match status" value="1"/>
</dbReference>
<evidence type="ECO:0000256" key="1">
    <source>
        <dbReference type="ARBA" id="ARBA00004418"/>
    </source>
</evidence>
<feature type="signal peptide" evidence="7">
    <location>
        <begin position="1"/>
        <end position="21"/>
    </location>
</feature>
<reference evidence="10 11" key="1">
    <citation type="submission" date="2018-04" db="EMBL/GenBank/DDBJ databases">
        <title>Pseudomonas sp. nov., isolated from mangrove soil.</title>
        <authorList>
            <person name="Chen C."/>
        </authorList>
    </citation>
    <scope>NUCLEOTIDE SEQUENCE [LARGE SCALE GENOMIC DNA]</scope>
    <source>
        <strain evidence="10 11">TC-11</strain>
    </source>
</reference>
<comment type="function">
    <text evidence="7">Required for disulfide bond formation in some periplasmic proteins. Acts by transferring its disulfide bond to other proteins and is reduced in the process.</text>
</comment>
<dbReference type="InterPro" id="IPR012336">
    <property type="entry name" value="Thioredoxin-like_fold"/>
</dbReference>
<evidence type="ECO:0000313" key="11">
    <source>
        <dbReference type="Proteomes" id="UP000244064"/>
    </source>
</evidence>
<feature type="domain" description="Thioredoxin-like fold" evidence="9">
    <location>
        <begin position="118"/>
        <end position="235"/>
    </location>
</feature>
<gene>
    <name evidence="10" type="ORF">DBO85_05000</name>
</gene>
<evidence type="ECO:0000256" key="6">
    <source>
        <dbReference type="ARBA" id="ARBA00023284"/>
    </source>
</evidence>
<dbReference type="SUPFAM" id="SSF54423">
    <property type="entry name" value="DsbC/DsbG N-terminal domain-like"/>
    <property type="match status" value="1"/>
</dbReference>
<comment type="subcellular location">
    <subcellularLocation>
        <location evidence="1 7">Periplasm</location>
    </subcellularLocation>
</comment>
<evidence type="ECO:0000259" key="8">
    <source>
        <dbReference type="Pfam" id="PF10411"/>
    </source>
</evidence>
<dbReference type="OrthoDB" id="12976at2"/>
<dbReference type="RefSeq" id="WP_108105862.1">
    <property type="nucleotide sequence ID" value="NZ_QASN01000007.1"/>
</dbReference>
<feature type="chain" id="PRO_5015369892" description="Thiol:disulfide interchange protein" evidence="7">
    <location>
        <begin position="22"/>
        <end position="241"/>
    </location>
</feature>
<dbReference type="PANTHER" id="PTHR35272">
    <property type="entry name" value="THIOL:DISULFIDE INTERCHANGE PROTEIN DSBC-RELATED"/>
    <property type="match status" value="1"/>
</dbReference>
<dbReference type="CDD" id="cd03020">
    <property type="entry name" value="DsbA_DsbC_DsbG"/>
    <property type="match status" value="1"/>
</dbReference>
<evidence type="ECO:0000256" key="7">
    <source>
        <dbReference type="RuleBase" id="RU364038"/>
    </source>
</evidence>
<keyword evidence="11" id="KW-1185">Reference proteome</keyword>
<evidence type="ECO:0000256" key="5">
    <source>
        <dbReference type="ARBA" id="ARBA00023157"/>
    </source>
</evidence>
<dbReference type="InterPro" id="IPR009094">
    <property type="entry name" value="DiS-bond_isomerase_DsbC/G_N_sf"/>
</dbReference>
<name>A0A2T5PCQ0_9PSED</name>
<evidence type="ECO:0000256" key="3">
    <source>
        <dbReference type="ARBA" id="ARBA00022729"/>
    </source>
</evidence>
<dbReference type="GO" id="GO:0042597">
    <property type="term" value="C:periplasmic space"/>
    <property type="evidence" value="ECO:0007669"/>
    <property type="project" value="UniProtKB-SubCell"/>
</dbReference>
<evidence type="ECO:0000256" key="2">
    <source>
        <dbReference type="ARBA" id="ARBA00009813"/>
    </source>
</evidence>
<keyword evidence="3 7" id="KW-0732">Signal</keyword>
<dbReference type="Pfam" id="PF10411">
    <property type="entry name" value="DsbC_N"/>
    <property type="match status" value="1"/>
</dbReference>
<accession>A0A2T5PCQ0</accession>
<dbReference type="GO" id="GO:0016853">
    <property type="term" value="F:isomerase activity"/>
    <property type="evidence" value="ECO:0007669"/>
    <property type="project" value="UniProtKB-KW"/>
</dbReference>
<feature type="domain" description="Disulphide bond isomerase DsbC/G N-terminal" evidence="8">
    <location>
        <begin position="20"/>
        <end position="90"/>
    </location>
</feature>
<dbReference type="SUPFAM" id="SSF52833">
    <property type="entry name" value="Thioredoxin-like"/>
    <property type="match status" value="1"/>
</dbReference>
<evidence type="ECO:0000256" key="4">
    <source>
        <dbReference type="ARBA" id="ARBA00022764"/>
    </source>
</evidence>
<keyword evidence="10" id="KW-0413">Isomerase</keyword>
<comment type="caution">
    <text evidence="10">The sequence shown here is derived from an EMBL/GenBank/DDBJ whole genome shotgun (WGS) entry which is preliminary data.</text>
</comment>
<dbReference type="EMBL" id="QASN01000007">
    <property type="protein sequence ID" value="PTU75501.1"/>
    <property type="molecule type" value="Genomic_DNA"/>
</dbReference>
<dbReference type="InterPro" id="IPR036249">
    <property type="entry name" value="Thioredoxin-like_sf"/>
</dbReference>
<keyword evidence="6 7" id="KW-0676">Redox-active center</keyword>
<proteinExistence type="inferred from homology"/>
<dbReference type="Gene3D" id="3.10.450.70">
    <property type="entry name" value="Disulphide bond isomerase, DsbC/G, N-terminal"/>
    <property type="match status" value="1"/>
</dbReference>
<sequence length="241" mass="26013">MRLSILASAVLLSCASVVAQAADPEQSIRQALRQLQPDLSVDSVQQSPMQGLYEVHIQGGRILYASPDGKFVVNGHLLQIDGGKVVNLTQQQELRAVADQVNGIERKEMVIFSPAQPKTHITVFTDTDCGYCQKLHSEVPELNRLGVEVRYLAFPRGGAGSNAHKVLANVWCAKDPKEAMNLAKSRRAVPSAECDNPVLKQYALGQRIGIEGTPAIILANGQLIPGYQPADVLAKAALDAR</sequence>
<dbReference type="AlphaFoldDB" id="A0A2T5PCQ0"/>
<dbReference type="Pfam" id="PF13098">
    <property type="entry name" value="Thioredoxin_2"/>
    <property type="match status" value="1"/>
</dbReference>
<evidence type="ECO:0000259" key="9">
    <source>
        <dbReference type="Pfam" id="PF13098"/>
    </source>
</evidence>
<organism evidence="10 11">
    <name type="scientific">Pseudomonas mangrovi</name>
    <dbReference type="NCBI Taxonomy" id="2161748"/>
    <lineage>
        <taxon>Bacteria</taxon>
        <taxon>Pseudomonadati</taxon>
        <taxon>Pseudomonadota</taxon>
        <taxon>Gammaproteobacteria</taxon>
        <taxon>Pseudomonadales</taxon>
        <taxon>Pseudomonadaceae</taxon>
        <taxon>Pseudomonas</taxon>
    </lineage>
</organism>
<comment type="similarity">
    <text evidence="2 7">Belongs to the thioredoxin family. DsbC subfamily.</text>
</comment>
<keyword evidence="5" id="KW-1015">Disulfide bond</keyword>
<protein>
    <recommendedName>
        <fullName evidence="7">Thiol:disulfide interchange protein</fullName>
    </recommendedName>
</protein>
<dbReference type="InterPro" id="IPR018950">
    <property type="entry name" value="DiS-bond_isomerase_DsbC/G_N"/>
</dbReference>
<keyword evidence="4 7" id="KW-0574">Periplasm</keyword>
<dbReference type="Proteomes" id="UP000244064">
    <property type="component" value="Unassembled WGS sequence"/>
</dbReference>
<evidence type="ECO:0000313" key="10">
    <source>
        <dbReference type="EMBL" id="PTU75501.1"/>
    </source>
</evidence>
<dbReference type="InterPro" id="IPR033954">
    <property type="entry name" value="DiS-bond_Isoase_DsbC/G"/>
</dbReference>
<dbReference type="InterPro" id="IPR051470">
    <property type="entry name" value="Thiol:disulfide_interchange"/>
</dbReference>
<dbReference type="Gene3D" id="3.40.30.10">
    <property type="entry name" value="Glutaredoxin"/>
    <property type="match status" value="1"/>
</dbReference>